<comment type="caution">
    <text evidence="11">The sequence shown here is derived from an EMBL/GenBank/DDBJ whole genome shotgun (WGS) entry which is preliminary data.</text>
</comment>
<evidence type="ECO:0000256" key="5">
    <source>
        <dbReference type="ARBA" id="ARBA00022927"/>
    </source>
</evidence>
<dbReference type="GO" id="GO:0017056">
    <property type="term" value="F:structural constituent of nuclear pore"/>
    <property type="evidence" value="ECO:0007669"/>
    <property type="project" value="InterPro"/>
</dbReference>
<dbReference type="InterPro" id="IPR037624">
    <property type="entry name" value="Nup133-like"/>
</dbReference>
<dbReference type="PANTHER" id="PTHR13405:SF11">
    <property type="entry name" value="NUCLEAR PORE COMPLEX PROTEIN NUP133"/>
    <property type="match status" value="1"/>
</dbReference>
<dbReference type="Gene3D" id="2.130.10.10">
    <property type="entry name" value="YVTN repeat-like/Quinoprotein amine dehydrogenase"/>
    <property type="match status" value="1"/>
</dbReference>
<feature type="region of interest" description="Disordered" evidence="8">
    <location>
        <begin position="1"/>
        <end position="89"/>
    </location>
</feature>
<evidence type="ECO:0000256" key="7">
    <source>
        <dbReference type="ARBA" id="ARBA00023242"/>
    </source>
</evidence>
<keyword evidence="5" id="KW-0653">Protein transport</keyword>
<dbReference type="GO" id="GO:0016973">
    <property type="term" value="P:poly(A)+ mRNA export from nucleus"/>
    <property type="evidence" value="ECO:0007669"/>
    <property type="project" value="TreeGrafter"/>
</dbReference>
<evidence type="ECO:0008006" key="13">
    <source>
        <dbReference type="Google" id="ProtNLM"/>
    </source>
</evidence>
<keyword evidence="7" id="KW-0539">Nucleus</keyword>
<dbReference type="InterPro" id="IPR014908">
    <property type="entry name" value="Nucleoporin_Nup133/Nup155_N"/>
</dbReference>
<evidence type="ECO:0000256" key="1">
    <source>
        <dbReference type="ARBA" id="ARBA00004259"/>
    </source>
</evidence>
<evidence type="ECO:0000259" key="10">
    <source>
        <dbReference type="Pfam" id="PF08801"/>
    </source>
</evidence>
<feature type="compositionally biased region" description="Low complexity" evidence="8">
    <location>
        <begin position="1366"/>
        <end position="1377"/>
    </location>
</feature>
<sequence>MSVSETPEPGTERASRNPRRRQRQHDTDNSLRTAPRRKRSKLSEDLYVPRPSIEIPEANLDGGSTTRANGHPRGTMTTRRAGREDSTPARSLDIAVRGGKPTGILRHRALRGDGATVLTQNKIYSVKLLPSTPKELLAPGVEYRGSILDAGHSAHQHLALAVTRQKAYVWDYNAHTQIHSPKILDVPFPAGDSDALPYGALVPGSSGTDMGLVLVSATSGRVAYFESIERAAALSMFQERKAGVDGTISRFSLTEQVVGMTPADHAGFILTLSSGRILQLTLRDAQGKARIFTQALRPGRPDFGLFGSIKDWYSGTWKKPVAAVRIRALDTKGQMQAISLTQRCELQIWNFDWTSRYDFQGTVDFREAMMEEIRTSLAVEEHGTVDSVVALDFIIVADKAVSAKGNEVATLGAEQPVQIWALLQTGSSDELDYYITRVTMVQANFTIDYLKKIKSSQTSVYLHDSPHLVVPKPGHTVYVAFQHSIVLAAPPSNDAMDDPNAQLHDASYIAPDYFEDAIYFRADHNRSGHSDPAVLDICGEDAKSGHSSLLAFVRSVGLARVIAHDPSGDVERSQIPVKDKIEQAVFYGAMQEHRILDFSSHSGDSLTMQNVEAAALAISKEILSSESTFITRSSAQKGPDLENKAEALHALITHVRQNYPLLTPQTLWKLLWDAERVSAAQSLWVATEQHRAMDSERGDFALDQLCEYLHVKNGHNGPADAVAEDRVCATFVYDLARLDQLLVQASCVLEDLAKNTSDAPEDVMRYVHEIDELWATALEAVYSFRAENARLYGIESGFAEDGVLKEVSDYADLPMFWTSRDDILHASHAIPTMSRDLAKLHYETDAVPADLVKLVTKANPRLIRLCCLAYQERIGWLASHDSEKKQRVAQEFREGYDLERYKQFRALASIGASDAGMQLAEKYRDMHTLTELVVGETQYYEEEIRQNPNMAQEERAVCEEMMQAMTERIGRYFEKFGEDWANAFFDEAFSSSRAGHMLVQGQQKWKQPLRNYLRGDPSRAKVCWINDVIAADDYTRSGVILSDLADQRETDLWAKKVELSMSKLSLLAGIEASMVPDGRQDITIQALEQDLRLVKIQEKLYNHVAGQCSNALDRESQLQLAMETLGTNTENLFHLQALLHKLLEKLLGRTVLTVEELIDILTLMDSVIFEGAARPRHNLEGKEFFLALQALDAAALNLEQEQVELLLQIIWKRCYVHDDWNVVITAQKKRGNKDSQAILRDTAAWRTLYSLHDEAYLARPDCHIHVLEPSECFDAACEPAHLAARFTDRDLLKPILDENRKQDNLLQALVVDRELDGWIKRCDDDVKSAIEANAEALAERRMKEREMAKVVGRPVEVPKEKERESGNGVKVNGHVNGTSRGDQHGAAMDGEGDVRMD</sequence>
<accession>A0AAN7TKD4</accession>
<dbReference type="GO" id="GO:0000972">
    <property type="term" value="P:transcription-dependent tethering of RNA polymerase II gene DNA at nuclear periphery"/>
    <property type="evidence" value="ECO:0007669"/>
    <property type="project" value="TreeGrafter"/>
</dbReference>
<dbReference type="Proteomes" id="UP001310890">
    <property type="component" value="Unassembled WGS sequence"/>
</dbReference>
<evidence type="ECO:0000313" key="12">
    <source>
        <dbReference type="Proteomes" id="UP001310890"/>
    </source>
</evidence>
<dbReference type="GO" id="GO:0031080">
    <property type="term" value="C:nuclear pore outer ring"/>
    <property type="evidence" value="ECO:0007669"/>
    <property type="project" value="TreeGrafter"/>
</dbReference>
<keyword evidence="4" id="KW-0509">mRNA transport</keyword>
<evidence type="ECO:0000256" key="6">
    <source>
        <dbReference type="ARBA" id="ARBA00023010"/>
    </source>
</evidence>
<gene>
    <name evidence="11" type="ORF">LTR62_000570</name>
</gene>
<dbReference type="GO" id="GO:0006606">
    <property type="term" value="P:protein import into nucleus"/>
    <property type="evidence" value="ECO:0007669"/>
    <property type="project" value="TreeGrafter"/>
</dbReference>
<organism evidence="11 12">
    <name type="scientific">Meristemomyces frigidus</name>
    <dbReference type="NCBI Taxonomy" id="1508187"/>
    <lineage>
        <taxon>Eukaryota</taxon>
        <taxon>Fungi</taxon>
        <taxon>Dikarya</taxon>
        <taxon>Ascomycota</taxon>
        <taxon>Pezizomycotina</taxon>
        <taxon>Dothideomycetes</taxon>
        <taxon>Dothideomycetidae</taxon>
        <taxon>Mycosphaerellales</taxon>
        <taxon>Teratosphaeriaceae</taxon>
        <taxon>Meristemomyces</taxon>
    </lineage>
</organism>
<keyword evidence="6" id="KW-0811">Translocation</keyword>
<dbReference type="EMBL" id="JAVRRL010000102">
    <property type="protein sequence ID" value="KAK5107910.1"/>
    <property type="molecule type" value="Genomic_DNA"/>
</dbReference>
<evidence type="ECO:0000256" key="4">
    <source>
        <dbReference type="ARBA" id="ARBA00022816"/>
    </source>
</evidence>
<evidence type="ECO:0000256" key="2">
    <source>
        <dbReference type="ARBA" id="ARBA00005569"/>
    </source>
</evidence>
<comment type="similarity">
    <text evidence="2">Belongs to the nucleoporin Nup133 family.</text>
</comment>
<dbReference type="InterPro" id="IPR007187">
    <property type="entry name" value="Nucleoporin_Nup133/Nup155_C"/>
</dbReference>
<dbReference type="SUPFAM" id="SSF117289">
    <property type="entry name" value="Nucleoporin domain"/>
    <property type="match status" value="1"/>
</dbReference>
<dbReference type="Pfam" id="PF08801">
    <property type="entry name" value="Nucleoporin_N"/>
    <property type="match status" value="1"/>
</dbReference>
<dbReference type="PANTHER" id="PTHR13405">
    <property type="entry name" value="NUCLEAR PORE COMPLEX PROTEIN NUP133"/>
    <property type="match status" value="1"/>
</dbReference>
<evidence type="ECO:0000259" key="9">
    <source>
        <dbReference type="Pfam" id="PF03177"/>
    </source>
</evidence>
<proteinExistence type="inferred from homology"/>
<keyword evidence="3" id="KW-0813">Transport</keyword>
<feature type="region of interest" description="Disordered" evidence="8">
    <location>
        <begin position="1350"/>
        <end position="1397"/>
    </location>
</feature>
<dbReference type="InterPro" id="IPR015943">
    <property type="entry name" value="WD40/YVTN_repeat-like_dom_sf"/>
</dbReference>
<dbReference type="Gene3D" id="1.20.58.1380">
    <property type="match status" value="1"/>
</dbReference>
<evidence type="ECO:0000256" key="3">
    <source>
        <dbReference type="ARBA" id="ARBA00022448"/>
    </source>
</evidence>
<feature type="domain" description="Nucleoporin Nup133/Nup155-like C-terminal" evidence="9">
    <location>
        <begin position="670"/>
        <end position="1321"/>
    </location>
</feature>
<feature type="compositionally biased region" description="Basic and acidic residues" evidence="8">
    <location>
        <begin position="1356"/>
        <end position="1365"/>
    </location>
</feature>
<evidence type="ECO:0000256" key="8">
    <source>
        <dbReference type="SAM" id="MobiDB-lite"/>
    </source>
</evidence>
<name>A0AAN7TKD4_9PEZI</name>
<dbReference type="Pfam" id="PF03177">
    <property type="entry name" value="Nucleoporin_C"/>
    <property type="match status" value="1"/>
</dbReference>
<feature type="domain" description="Nucleoporin Nup133/Nup155-like N-terminal" evidence="10">
    <location>
        <begin position="119"/>
        <end position="526"/>
    </location>
</feature>
<evidence type="ECO:0000313" key="11">
    <source>
        <dbReference type="EMBL" id="KAK5107910.1"/>
    </source>
</evidence>
<reference evidence="11" key="1">
    <citation type="submission" date="2023-08" db="EMBL/GenBank/DDBJ databases">
        <title>Black Yeasts Isolated from many extreme environments.</title>
        <authorList>
            <person name="Coleine C."/>
            <person name="Stajich J.E."/>
            <person name="Selbmann L."/>
        </authorList>
    </citation>
    <scope>NUCLEOTIDE SEQUENCE</scope>
    <source>
        <strain evidence="11">CCFEE 5401</strain>
    </source>
</reference>
<comment type="subcellular location">
    <subcellularLocation>
        <location evidence="1">Nucleus envelope</location>
    </subcellularLocation>
</comment>
<protein>
    <recommendedName>
        <fullName evidence="13">Nucleoporin</fullName>
    </recommendedName>
</protein>